<dbReference type="Proteomes" id="UP000887569">
    <property type="component" value="Unplaced"/>
</dbReference>
<protein>
    <submittedName>
        <fullName evidence="2">Uncharacterized protein</fullName>
    </submittedName>
</protein>
<evidence type="ECO:0000313" key="2">
    <source>
        <dbReference type="WBParaSite" id="PgR006_g055_t01"/>
    </source>
</evidence>
<keyword evidence="1" id="KW-1185">Reference proteome</keyword>
<organism evidence="1 2">
    <name type="scientific">Parascaris univalens</name>
    <name type="common">Nematode worm</name>
    <dbReference type="NCBI Taxonomy" id="6257"/>
    <lineage>
        <taxon>Eukaryota</taxon>
        <taxon>Metazoa</taxon>
        <taxon>Ecdysozoa</taxon>
        <taxon>Nematoda</taxon>
        <taxon>Chromadorea</taxon>
        <taxon>Rhabditida</taxon>
        <taxon>Spirurina</taxon>
        <taxon>Ascaridomorpha</taxon>
        <taxon>Ascaridoidea</taxon>
        <taxon>Ascarididae</taxon>
        <taxon>Parascaris</taxon>
    </lineage>
</organism>
<dbReference type="WBParaSite" id="PgR006_g055_t01">
    <property type="protein sequence ID" value="PgR006_g055_t01"/>
    <property type="gene ID" value="PgR006_g055"/>
</dbReference>
<proteinExistence type="predicted"/>
<dbReference type="AlphaFoldDB" id="A0A915ADJ6"/>
<sequence>MNERMEIRLGFFCSVNHYDRKDGTIGITMIHDSIKDGMTGRYYR</sequence>
<evidence type="ECO:0000313" key="1">
    <source>
        <dbReference type="Proteomes" id="UP000887569"/>
    </source>
</evidence>
<name>A0A915ADJ6_PARUN</name>
<accession>A0A915ADJ6</accession>
<reference evidence="2" key="1">
    <citation type="submission" date="2022-11" db="UniProtKB">
        <authorList>
            <consortium name="WormBaseParasite"/>
        </authorList>
    </citation>
    <scope>IDENTIFICATION</scope>
</reference>